<feature type="region of interest" description="Disordered" evidence="1">
    <location>
        <begin position="1"/>
        <end position="25"/>
    </location>
</feature>
<organism evidence="2 3">
    <name type="scientific">Pantoea endophytica</name>
    <dbReference type="NCBI Taxonomy" id="92488"/>
    <lineage>
        <taxon>Bacteria</taxon>
        <taxon>Pseudomonadati</taxon>
        <taxon>Pseudomonadota</taxon>
        <taxon>Gammaproteobacteria</taxon>
        <taxon>Enterobacterales</taxon>
        <taxon>Erwiniaceae</taxon>
        <taxon>Pantoea</taxon>
    </lineage>
</organism>
<keyword evidence="3" id="KW-1185">Reference proteome</keyword>
<name>A0ABX4STE7_9GAMM</name>
<sequence length="216" mass="24269">MSLSPARQHRQRVQAEQAARQGGSVRHASGYELMLMQLGEDRRRLKGIQSTVKKAEIKVEVLPKYVPWVDGVLAADGAQQDDVLMYVMLWRVDAGDYTGALTIGRHAIRHGWSMPQSFSRNVQTLLAEEMADAAKNALMAKADFDPDLLMQTLDVIGDLDMPDQSRARLHKSLGWVLRESQPVAALNHLQQAMQLDERCGVKKDIEQLERKIRNAS</sequence>
<dbReference type="RefSeq" id="WP_101762958.1">
    <property type="nucleotide sequence ID" value="NZ_PJRT01000020.1"/>
</dbReference>
<proteinExistence type="predicted"/>
<reference evidence="3" key="1">
    <citation type="submission" date="2017-12" db="EMBL/GenBank/DDBJ databases">
        <title>The genome sequence of Pantoea sp. 596.</title>
        <authorList>
            <person name="Gao J."/>
            <person name="Mao X."/>
            <person name="Sun J."/>
        </authorList>
    </citation>
    <scope>NUCLEOTIDE SEQUENCE [LARGE SCALE GENOMIC DNA]</scope>
    <source>
        <strain evidence="3">596</strain>
    </source>
</reference>
<evidence type="ECO:0000256" key="1">
    <source>
        <dbReference type="SAM" id="MobiDB-lite"/>
    </source>
</evidence>
<dbReference type="EMBL" id="PJRT01000020">
    <property type="protein sequence ID" value="PLR23205.1"/>
    <property type="molecule type" value="Genomic_DNA"/>
</dbReference>
<dbReference type="Proteomes" id="UP000234296">
    <property type="component" value="Unassembled WGS sequence"/>
</dbReference>
<evidence type="ECO:0008006" key="4">
    <source>
        <dbReference type="Google" id="ProtNLM"/>
    </source>
</evidence>
<gene>
    <name evidence="2" type="ORF">PZBJ_13930</name>
</gene>
<comment type="caution">
    <text evidence="2">The sequence shown here is derived from an EMBL/GenBank/DDBJ whole genome shotgun (WGS) entry which is preliminary data.</text>
</comment>
<dbReference type="InterPro" id="IPR010270">
    <property type="entry name" value="Phage_P2_GpM"/>
</dbReference>
<evidence type="ECO:0000313" key="3">
    <source>
        <dbReference type="Proteomes" id="UP000234296"/>
    </source>
</evidence>
<protein>
    <recommendedName>
        <fullName evidence="4">Terminase endonuclease subunit</fullName>
    </recommendedName>
</protein>
<accession>A0ABX4STE7</accession>
<dbReference type="Pfam" id="PF05944">
    <property type="entry name" value="Phage_term_smal"/>
    <property type="match status" value="1"/>
</dbReference>
<evidence type="ECO:0000313" key="2">
    <source>
        <dbReference type="EMBL" id="PLR23205.1"/>
    </source>
</evidence>